<dbReference type="EMBL" id="PZQS01000006">
    <property type="protein sequence ID" value="PVD29280.1"/>
    <property type="molecule type" value="Genomic_DNA"/>
</dbReference>
<dbReference type="SUPFAM" id="SSF53335">
    <property type="entry name" value="S-adenosyl-L-methionine-dependent methyltransferases"/>
    <property type="match status" value="1"/>
</dbReference>
<evidence type="ECO:0000256" key="8">
    <source>
        <dbReference type="ARBA" id="ARBA00023128"/>
    </source>
</evidence>
<keyword evidence="5 11" id="KW-0949">S-adenosyl-L-methionine</keyword>
<comment type="catalytic activity">
    <reaction evidence="10">
        <text>a cytidine in rRNA + S-adenosyl-L-methionine = a 5-methylcytidine in rRNA + S-adenosyl-L-homocysteine + H(+)</text>
        <dbReference type="Rhea" id="RHEA:61484"/>
        <dbReference type="Rhea" id="RHEA-COMP:15836"/>
        <dbReference type="Rhea" id="RHEA-COMP:15837"/>
        <dbReference type="ChEBI" id="CHEBI:15378"/>
        <dbReference type="ChEBI" id="CHEBI:57856"/>
        <dbReference type="ChEBI" id="CHEBI:59789"/>
        <dbReference type="ChEBI" id="CHEBI:74483"/>
        <dbReference type="ChEBI" id="CHEBI:82748"/>
    </reaction>
</comment>
<dbReference type="InterPro" id="IPR029063">
    <property type="entry name" value="SAM-dependent_MTases_sf"/>
</dbReference>
<sequence>MYSTYEDRPISVRILPEHLPALSKTLKVMTFKSGDVSDFPSPRANDMGLLNYYLLDGASVLPVLALEVQPNDSVLDLCAAPGGKTLAMLQLLITQGGRLTANDVSYSRIDRLYSVLRSYVPKDLLAALVHVQNKNGKLFNVPAFDKVLVDVPCNSDRHVLQEEDNNLFKPSRIKERLQLTSLQKDLLMIRSCKPGGSIVYSTCTLAPAQNDGVVQAAVEELWETSDLDVVVENLSPLATLLQPFFKFHKSTRLGQLVLPSLVNNFGPMYFCKLKRLR</sequence>
<proteinExistence type="inferred from homology"/>
<comment type="caution">
    <text evidence="11">Lacks conserved residue(s) required for the propagation of feature annotation.</text>
</comment>
<evidence type="ECO:0000256" key="5">
    <source>
        <dbReference type="ARBA" id="ARBA00022691"/>
    </source>
</evidence>
<evidence type="ECO:0000256" key="4">
    <source>
        <dbReference type="ARBA" id="ARBA00022679"/>
    </source>
</evidence>
<dbReference type="PANTHER" id="PTHR22808">
    <property type="entry name" value="NCL1 YEAST -RELATED NOL1/NOP2/FMU SUN DOMAIN-CONTAINING"/>
    <property type="match status" value="1"/>
</dbReference>
<feature type="binding site" evidence="11">
    <location>
        <position position="150"/>
    </location>
    <ligand>
        <name>S-adenosyl-L-methionine</name>
        <dbReference type="ChEBI" id="CHEBI:59789"/>
    </ligand>
</feature>
<dbReference type="STRING" id="400727.A0A2T7P780"/>
<evidence type="ECO:0000256" key="3">
    <source>
        <dbReference type="ARBA" id="ARBA00022603"/>
    </source>
</evidence>
<feature type="binding site" evidence="11">
    <location>
        <position position="103"/>
    </location>
    <ligand>
        <name>S-adenosyl-L-methionine</name>
        <dbReference type="ChEBI" id="CHEBI:59789"/>
    </ligand>
</feature>
<comment type="subcellular location">
    <subcellularLocation>
        <location evidence="1">Mitochondrion</location>
    </subcellularLocation>
</comment>
<dbReference type="Gene3D" id="6.20.240.40">
    <property type="match status" value="1"/>
</dbReference>
<evidence type="ECO:0000256" key="11">
    <source>
        <dbReference type="PROSITE-ProRule" id="PRU01023"/>
    </source>
</evidence>
<keyword evidence="6 11" id="KW-0694">RNA-binding</keyword>
<dbReference type="InterPro" id="IPR049560">
    <property type="entry name" value="MeTrfase_RsmB-F_NOP2_cat"/>
</dbReference>
<dbReference type="Pfam" id="PF01189">
    <property type="entry name" value="Methyltr_RsmB-F"/>
    <property type="match status" value="1"/>
</dbReference>
<organism evidence="13 14">
    <name type="scientific">Pomacea canaliculata</name>
    <name type="common">Golden apple snail</name>
    <dbReference type="NCBI Taxonomy" id="400727"/>
    <lineage>
        <taxon>Eukaryota</taxon>
        <taxon>Metazoa</taxon>
        <taxon>Spiralia</taxon>
        <taxon>Lophotrochozoa</taxon>
        <taxon>Mollusca</taxon>
        <taxon>Gastropoda</taxon>
        <taxon>Caenogastropoda</taxon>
        <taxon>Architaenioglossa</taxon>
        <taxon>Ampullarioidea</taxon>
        <taxon>Ampullariidae</taxon>
        <taxon>Pomacea</taxon>
    </lineage>
</organism>
<dbReference type="AlphaFoldDB" id="A0A2T7P780"/>
<dbReference type="OrthoDB" id="8020218at2759"/>
<name>A0A2T7P780_POMCA</name>
<dbReference type="Proteomes" id="UP000245119">
    <property type="component" value="Linkage Group LG6"/>
</dbReference>
<reference evidence="13 14" key="1">
    <citation type="submission" date="2018-04" db="EMBL/GenBank/DDBJ databases">
        <title>The genome of golden apple snail Pomacea canaliculata provides insight into stress tolerance and invasive adaptation.</title>
        <authorList>
            <person name="Liu C."/>
            <person name="Liu B."/>
            <person name="Ren Y."/>
            <person name="Zhang Y."/>
            <person name="Wang H."/>
            <person name="Li S."/>
            <person name="Jiang F."/>
            <person name="Yin L."/>
            <person name="Zhang G."/>
            <person name="Qian W."/>
            <person name="Fan W."/>
        </authorList>
    </citation>
    <scope>NUCLEOTIDE SEQUENCE [LARGE SCALE GENOMIC DNA]</scope>
    <source>
        <strain evidence="13">SZHN2017</strain>
        <tissue evidence="13">Muscle</tissue>
    </source>
</reference>
<feature type="active site" description="Nucleophile" evidence="11">
    <location>
        <position position="203"/>
    </location>
</feature>
<dbReference type="PANTHER" id="PTHR22808:SF3">
    <property type="entry name" value="5-METHYLCYTOSINE RRNA METHYLTRANSFERASE NSUN4"/>
    <property type="match status" value="1"/>
</dbReference>
<dbReference type="GO" id="GO:0005762">
    <property type="term" value="C:mitochondrial large ribosomal subunit"/>
    <property type="evidence" value="ECO:0007669"/>
    <property type="project" value="TreeGrafter"/>
</dbReference>
<keyword evidence="7" id="KW-0809">Transit peptide</keyword>
<dbReference type="FunFam" id="3.40.50.150:FF:000055">
    <property type="entry name" value="5-methylcytosine rRNA methyltransferase NSUN4"/>
    <property type="match status" value="1"/>
</dbReference>
<keyword evidence="4 11" id="KW-0808">Transferase</keyword>
<evidence type="ECO:0000313" key="14">
    <source>
        <dbReference type="Proteomes" id="UP000245119"/>
    </source>
</evidence>
<dbReference type="GO" id="GO:0031167">
    <property type="term" value="P:rRNA methylation"/>
    <property type="evidence" value="ECO:0007669"/>
    <property type="project" value="TreeGrafter"/>
</dbReference>
<feature type="binding site" evidence="11">
    <location>
        <begin position="78"/>
        <end position="84"/>
    </location>
    <ligand>
        <name>S-adenosyl-L-methionine</name>
        <dbReference type="ChEBI" id="CHEBI:59789"/>
    </ligand>
</feature>
<gene>
    <name evidence="13" type="ORF">C0Q70_11877</name>
</gene>
<keyword evidence="8" id="KW-0496">Mitochondrion</keyword>
<keyword evidence="2" id="KW-0698">rRNA processing</keyword>
<keyword evidence="14" id="KW-1185">Reference proteome</keyword>
<dbReference type="PROSITE" id="PS51686">
    <property type="entry name" value="SAM_MT_RSMB_NOP"/>
    <property type="match status" value="1"/>
</dbReference>
<evidence type="ECO:0000256" key="10">
    <source>
        <dbReference type="ARBA" id="ARBA00049302"/>
    </source>
</evidence>
<evidence type="ECO:0000256" key="9">
    <source>
        <dbReference type="ARBA" id="ARBA00042050"/>
    </source>
</evidence>
<evidence type="ECO:0000259" key="12">
    <source>
        <dbReference type="PROSITE" id="PS51686"/>
    </source>
</evidence>
<dbReference type="InterPro" id="IPR001678">
    <property type="entry name" value="MeTrfase_RsmB-F_NOP2_dom"/>
</dbReference>
<evidence type="ECO:0000256" key="6">
    <source>
        <dbReference type="ARBA" id="ARBA00022884"/>
    </source>
</evidence>
<feature type="domain" description="SAM-dependent MTase RsmB/NOP-type" evidence="12">
    <location>
        <begin position="1"/>
        <end position="276"/>
    </location>
</feature>
<accession>A0A2T7P780</accession>
<evidence type="ECO:0000313" key="13">
    <source>
        <dbReference type="EMBL" id="PVD29280.1"/>
    </source>
</evidence>
<protein>
    <recommendedName>
        <fullName evidence="9">NOL1/NOP2/Sun domain family member 4</fullName>
    </recommendedName>
</protein>
<keyword evidence="3 11" id="KW-0489">Methyltransferase</keyword>
<comment type="caution">
    <text evidence="13">The sequence shown here is derived from an EMBL/GenBank/DDBJ whole genome shotgun (WGS) entry which is preliminary data.</text>
</comment>
<evidence type="ECO:0000256" key="2">
    <source>
        <dbReference type="ARBA" id="ARBA00022552"/>
    </source>
</evidence>
<evidence type="ECO:0000256" key="7">
    <source>
        <dbReference type="ARBA" id="ARBA00022946"/>
    </source>
</evidence>
<evidence type="ECO:0000256" key="1">
    <source>
        <dbReference type="ARBA" id="ARBA00004173"/>
    </source>
</evidence>
<dbReference type="GO" id="GO:0003723">
    <property type="term" value="F:RNA binding"/>
    <property type="evidence" value="ECO:0007669"/>
    <property type="project" value="UniProtKB-UniRule"/>
</dbReference>
<dbReference type="InterPro" id="IPR023267">
    <property type="entry name" value="RCMT"/>
</dbReference>
<dbReference type="GO" id="GO:0008173">
    <property type="term" value="F:RNA methyltransferase activity"/>
    <property type="evidence" value="ECO:0007669"/>
    <property type="project" value="InterPro"/>
</dbReference>
<comment type="similarity">
    <text evidence="11">Belongs to the class I-like SAM-binding methyltransferase superfamily. RsmB/NOP family.</text>
</comment>
<dbReference type="PRINTS" id="PR02008">
    <property type="entry name" value="RCMTFAMILY"/>
</dbReference>
<dbReference type="Gene3D" id="3.40.50.150">
    <property type="entry name" value="Vaccinia Virus protein VP39"/>
    <property type="match status" value="1"/>
</dbReference>